<keyword evidence="1" id="KW-0547">Nucleotide-binding</keyword>
<dbReference type="InterPro" id="IPR000792">
    <property type="entry name" value="Tscrpt_reg_LuxR_C"/>
</dbReference>
<protein>
    <submittedName>
        <fullName evidence="4">AAA family ATPase</fullName>
    </submittedName>
</protein>
<dbReference type="SUPFAM" id="SSF52540">
    <property type="entry name" value="P-loop containing nucleoside triphosphate hydrolases"/>
    <property type="match status" value="1"/>
</dbReference>
<dbReference type="PANTHER" id="PTHR16305">
    <property type="entry name" value="TESTICULAR SOLUBLE ADENYLYL CYCLASE"/>
    <property type="match status" value="1"/>
</dbReference>
<comment type="caution">
    <text evidence="4">The sequence shown here is derived from an EMBL/GenBank/DDBJ whole genome shotgun (WGS) entry which is preliminary data.</text>
</comment>
<dbReference type="Gene3D" id="1.10.10.10">
    <property type="entry name" value="Winged helix-like DNA-binding domain superfamily/Winged helix DNA-binding domain"/>
    <property type="match status" value="1"/>
</dbReference>
<reference evidence="4 5" key="1">
    <citation type="submission" date="2020-03" db="EMBL/GenBank/DDBJ databases">
        <title>WGS of actinomycetes isolated from Thailand.</title>
        <authorList>
            <person name="Thawai C."/>
        </authorList>
    </citation>
    <scope>NUCLEOTIDE SEQUENCE [LARGE SCALE GENOMIC DNA]</scope>
    <source>
        <strain evidence="4 5">FMUSA5-5</strain>
    </source>
</reference>
<dbReference type="Gene3D" id="1.25.40.10">
    <property type="entry name" value="Tetratricopeptide repeat domain"/>
    <property type="match status" value="1"/>
</dbReference>
<dbReference type="PRINTS" id="PR00038">
    <property type="entry name" value="HTHLUXR"/>
</dbReference>
<gene>
    <name evidence="4" type="ORF">HCN51_10195</name>
</gene>
<dbReference type="InterPro" id="IPR027417">
    <property type="entry name" value="P-loop_NTPase"/>
</dbReference>
<evidence type="ECO:0000256" key="1">
    <source>
        <dbReference type="ARBA" id="ARBA00022741"/>
    </source>
</evidence>
<dbReference type="PROSITE" id="PS00622">
    <property type="entry name" value="HTH_LUXR_1"/>
    <property type="match status" value="1"/>
</dbReference>
<proteinExistence type="predicted"/>
<evidence type="ECO:0000313" key="4">
    <source>
        <dbReference type="EMBL" id="NJP89812.1"/>
    </source>
</evidence>
<keyword evidence="2" id="KW-0067">ATP-binding</keyword>
<keyword evidence="5" id="KW-1185">Reference proteome</keyword>
<dbReference type="Proteomes" id="UP000696294">
    <property type="component" value="Unassembled WGS sequence"/>
</dbReference>
<evidence type="ECO:0000259" key="3">
    <source>
        <dbReference type="PROSITE" id="PS50043"/>
    </source>
</evidence>
<organism evidence="4 5">
    <name type="scientific">Nonomuraea composti</name>
    <dbReference type="NCBI Taxonomy" id="2720023"/>
    <lineage>
        <taxon>Bacteria</taxon>
        <taxon>Bacillati</taxon>
        <taxon>Actinomycetota</taxon>
        <taxon>Actinomycetes</taxon>
        <taxon>Streptosporangiales</taxon>
        <taxon>Streptosporangiaceae</taxon>
        <taxon>Nonomuraea</taxon>
    </lineage>
</organism>
<dbReference type="SUPFAM" id="SSF46894">
    <property type="entry name" value="C-terminal effector domain of the bipartite response regulators"/>
    <property type="match status" value="1"/>
</dbReference>
<dbReference type="SUPFAM" id="SSF48452">
    <property type="entry name" value="TPR-like"/>
    <property type="match status" value="2"/>
</dbReference>
<dbReference type="EMBL" id="JAATEP010000005">
    <property type="protein sequence ID" value="NJP89812.1"/>
    <property type="molecule type" value="Genomic_DNA"/>
</dbReference>
<dbReference type="InterPro" id="IPR016032">
    <property type="entry name" value="Sig_transdc_resp-reg_C-effctor"/>
</dbReference>
<dbReference type="InterPro" id="IPR011990">
    <property type="entry name" value="TPR-like_helical_dom_sf"/>
</dbReference>
<dbReference type="RefSeq" id="WP_168009017.1">
    <property type="nucleotide sequence ID" value="NZ_JAATEP010000005.1"/>
</dbReference>
<dbReference type="InterPro" id="IPR041664">
    <property type="entry name" value="AAA_16"/>
</dbReference>
<evidence type="ECO:0000313" key="5">
    <source>
        <dbReference type="Proteomes" id="UP000696294"/>
    </source>
</evidence>
<name>A0ABX1B042_9ACTN</name>
<feature type="domain" description="HTH luxR-type" evidence="3">
    <location>
        <begin position="955"/>
        <end position="1020"/>
    </location>
</feature>
<dbReference type="PROSITE" id="PS50043">
    <property type="entry name" value="HTH_LUXR_2"/>
    <property type="match status" value="1"/>
</dbReference>
<dbReference type="InterPro" id="IPR036388">
    <property type="entry name" value="WH-like_DNA-bd_sf"/>
</dbReference>
<dbReference type="SMART" id="SM00421">
    <property type="entry name" value="HTH_LUXR"/>
    <property type="match status" value="1"/>
</dbReference>
<dbReference type="Pfam" id="PF00196">
    <property type="entry name" value="GerE"/>
    <property type="match status" value="1"/>
</dbReference>
<dbReference type="Pfam" id="PF13191">
    <property type="entry name" value="AAA_16"/>
    <property type="match status" value="1"/>
</dbReference>
<dbReference type="CDD" id="cd06170">
    <property type="entry name" value="LuxR_C_like"/>
    <property type="match status" value="1"/>
</dbReference>
<evidence type="ECO:0000256" key="2">
    <source>
        <dbReference type="ARBA" id="ARBA00022840"/>
    </source>
</evidence>
<dbReference type="Gene3D" id="3.40.50.300">
    <property type="entry name" value="P-loop containing nucleotide triphosphate hydrolases"/>
    <property type="match status" value="1"/>
</dbReference>
<dbReference type="PANTHER" id="PTHR16305:SF35">
    <property type="entry name" value="TRANSCRIPTIONAL ACTIVATOR DOMAIN"/>
    <property type="match status" value="1"/>
</dbReference>
<accession>A0ABX1B042</accession>
<sequence>MAKGATNARPIGRDAELTLLADAVSGAADGALRAVAVRGDPGMGKTRLLAELAGLARARGFAVHHGQATEFERDVPFGVYIAAFEPQPGDPSRDAQRALTELLLDATGPSEARRAGLDRYRLFQRARRLIEDQGAAGPVAIVLDDLHWADQSSVELTEYLLRRPPRAPLLLATAYRTAQVPAGIARAVAQLGDATVDIGLSPLGESDVAALLPEADRGRRRLLYRTTRGNPLYLQVLANAGVETLTALAEAGAGAGVDTRAGAGAGVGVDTRAGGEARAEVGGGDAAAGVPERALLDVLSTELTALTPQVRQVACAAAVAGEPISLDLVASITELPEPALDDAIDHLVGVGLVVEADASFRFRHPLVRAAAYWMAGAAWRLRAHDRAAEQLRGSGGPLQLLAHHTARSAQHGDVRAVRTLEAAAAAASGAAPSTAVRLLRTALRLLPDETDPVLPDGTDLSSPDGTDLASWRVQLQWALGRALGVTGELAASRQILQEVMRAPGPLRLAAVSFSSMIYRLLGDLDEAKALLTTELTRPHARDRSTSLAQVGLAAVELMGSDPGKARRAAAVAIRSLTGAGGEALGGGRASRDAADQAMEAAARTIHALASLRDGRVAESRAETDRAAWLTDGMTDDVLAPHLEMVAPLAWVELHLRRHDDASRHLRRGLDIAYRAGRSHSVPYLLIALSALNERQGRLSEAITAAEEAREASRLIHSRETLAMSSILLLRPLLWRDGPRAALELAERVSGTRPRSGWWSGLARLDLALVHAEAGQPDHALAVLTSEDPADEPGRTYGLALQAIATAAAAAPTAASAWSEAGTLAEQALARATESGLPHQLGFAHRARAKVLMLAGQDEEAVVHAARGADQFAAAGAPVEEGLARQLAAELYAALGSVAQARGELGRAEVLVGQAREELGRAKVLYAAAGATWLSTALARDERRLAARVPRGQRRAAGPLSSLTTRERQIADLAVGGLTNQQIAERLYLSPKTVEAHLSRTFAKLGVQSRVTLTQHLTSDARATHDD</sequence>